<dbReference type="EMBL" id="RDQH01000336">
    <property type="protein sequence ID" value="RXH86365.1"/>
    <property type="molecule type" value="Genomic_DNA"/>
</dbReference>
<dbReference type="PANTHER" id="PTHR46347">
    <property type="entry name" value="RING/FYVE/PHD ZINC FINGER SUPERFAMILY PROTEIN"/>
    <property type="match status" value="1"/>
</dbReference>
<name>A0A498IVR8_MALDO</name>
<organism evidence="2 3">
    <name type="scientific">Malus domestica</name>
    <name type="common">Apple</name>
    <name type="synonym">Pyrus malus</name>
    <dbReference type="NCBI Taxonomy" id="3750"/>
    <lineage>
        <taxon>Eukaryota</taxon>
        <taxon>Viridiplantae</taxon>
        <taxon>Streptophyta</taxon>
        <taxon>Embryophyta</taxon>
        <taxon>Tracheophyta</taxon>
        <taxon>Spermatophyta</taxon>
        <taxon>Magnoliopsida</taxon>
        <taxon>eudicotyledons</taxon>
        <taxon>Gunneridae</taxon>
        <taxon>Pentapetalae</taxon>
        <taxon>rosids</taxon>
        <taxon>fabids</taxon>
        <taxon>Rosales</taxon>
        <taxon>Rosaceae</taxon>
        <taxon>Amygdaloideae</taxon>
        <taxon>Maleae</taxon>
        <taxon>Malus</taxon>
    </lineage>
</organism>
<keyword evidence="3" id="KW-1185">Reference proteome</keyword>
<dbReference type="PANTHER" id="PTHR46347:SF4">
    <property type="entry name" value="RING_FYVE_PHD ZINC FINGER SUPERFAMILY PROTEIN"/>
    <property type="match status" value="1"/>
</dbReference>
<evidence type="ECO:0000313" key="3">
    <source>
        <dbReference type="Proteomes" id="UP000290289"/>
    </source>
</evidence>
<keyword evidence="1" id="KW-1133">Transmembrane helix</keyword>
<comment type="caution">
    <text evidence="2">The sequence shown here is derived from an EMBL/GenBank/DDBJ whole genome shotgun (WGS) entry which is preliminary data.</text>
</comment>
<keyword evidence="1" id="KW-0472">Membrane</keyword>
<protein>
    <submittedName>
        <fullName evidence="2">Uncharacterized protein</fullName>
    </submittedName>
</protein>
<evidence type="ECO:0000256" key="1">
    <source>
        <dbReference type="SAM" id="Phobius"/>
    </source>
</evidence>
<dbReference type="Proteomes" id="UP000290289">
    <property type="component" value="Chromosome 10"/>
</dbReference>
<proteinExistence type="predicted"/>
<keyword evidence="1" id="KW-0812">Transmembrane</keyword>
<reference evidence="2 3" key="1">
    <citation type="submission" date="2018-10" db="EMBL/GenBank/DDBJ databases">
        <title>A high-quality apple genome assembly.</title>
        <authorList>
            <person name="Hu J."/>
        </authorList>
    </citation>
    <scope>NUCLEOTIDE SEQUENCE [LARGE SCALE GENOMIC DNA]</scope>
    <source>
        <strain evidence="3">cv. HFTH1</strain>
        <tissue evidence="2">Young leaf</tissue>
    </source>
</reference>
<gene>
    <name evidence="2" type="ORF">DVH24_017418</name>
</gene>
<evidence type="ECO:0000313" key="2">
    <source>
        <dbReference type="EMBL" id="RXH86365.1"/>
    </source>
</evidence>
<sequence length="99" mass="10871">MASCQKCCYGWEIMDCFSASMEACFALVIVFVLIFAILGTAYGFLAAAMDHGYPKIAHPLASNFDAYSLSSKTPSMHVGYVKENNTYRESKSGQECCLN</sequence>
<accession>A0A498IVR8</accession>
<dbReference type="AlphaFoldDB" id="A0A498IVR8"/>
<dbReference type="STRING" id="3750.A0A498IVR8"/>
<feature type="transmembrane region" description="Helical" evidence="1">
    <location>
        <begin position="25"/>
        <end position="45"/>
    </location>
</feature>